<keyword evidence="3" id="KW-1185">Reference proteome</keyword>
<protein>
    <recommendedName>
        <fullName evidence="1">SAP domain-containing protein</fullName>
    </recommendedName>
</protein>
<accession>A0A1C7I950</accession>
<reference evidence="2" key="1">
    <citation type="submission" date="2017-04" db="EMBL/GenBank/DDBJ databases">
        <title>Complete Genome Sequences of Twelve Strains of a Stable Defined Moderately Diverse Mouse Microbiota 2 (sDMDMm2).</title>
        <authorList>
            <person name="Uchimura Y."/>
            <person name="Wyss M."/>
            <person name="Brugiroux S."/>
            <person name="Limenitakis J.P."/>
            <person name="Stecher B."/>
            <person name="McCoy K.D."/>
            <person name="Macpherson A.J."/>
        </authorList>
    </citation>
    <scope>NUCLEOTIDE SEQUENCE</scope>
    <source>
        <strain evidence="2">YL58</strain>
    </source>
</reference>
<dbReference type="Pfam" id="PF18953">
    <property type="entry name" value="SAP_new25"/>
    <property type="match status" value="1"/>
</dbReference>
<proteinExistence type="predicted"/>
<organism evidence="2 3">
    <name type="scientific">Blautia pseudococcoides</name>
    <dbReference type="NCBI Taxonomy" id="1796616"/>
    <lineage>
        <taxon>Bacteria</taxon>
        <taxon>Bacillati</taxon>
        <taxon>Bacillota</taxon>
        <taxon>Clostridia</taxon>
        <taxon>Lachnospirales</taxon>
        <taxon>Lachnospiraceae</taxon>
        <taxon>Blautia</taxon>
    </lineage>
</organism>
<sequence>MGNGSVTHRPVLDKNTDSRAFRDFYYLKEELTDFCRKNGLPVSGGKIELTDRIAHFLDTGEVLSAKKVKRKAASVSHIRISEDMKIETDFICSEQHRAFFKAHIGNSFSFSVAFQKWLKDNSGKTYKDAIAAYYQILEDKKKGKTKIDKQFEYNTYIRDFFADNQGKSLEDAVRCWNYKKQLQGHNRYERSDLAAIKKKGSGSSGT</sequence>
<gene>
    <name evidence="2" type="ORF">A4V09_10350</name>
</gene>
<name>A0A1C7I950_9FIRM</name>
<evidence type="ECO:0000313" key="2">
    <source>
        <dbReference type="EMBL" id="ANU76135.1"/>
    </source>
</evidence>
<dbReference type="EMBL" id="CP015405">
    <property type="protein sequence ID" value="ANU76135.1"/>
    <property type="molecule type" value="Genomic_DNA"/>
</dbReference>
<evidence type="ECO:0000259" key="1">
    <source>
        <dbReference type="PROSITE" id="PS50800"/>
    </source>
</evidence>
<evidence type="ECO:0000313" key="3">
    <source>
        <dbReference type="Proteomes" id="UP000092574"/>
    </source>
</evidence>
<dbReference type="KEGG" id="byl:A4V09_10350"/>
<dbReference type="InterPro" id="IPR045492">
    <property type="entry name" value="DUF6434"/>
</dbReference>
<dbReference type="Pfam" id="PF20026">
    <property type="entry name" value="DUF6434"/>
    <property type="match status" value="1"/>
</dbReference>
<dbReference type="PROSITE" id="PS50800">
    <property type="entry name" value="SAP"/>
    <property type="match status" value="1"/>
</dbReference>
<dbReference type="AlphaFoldDB" id="A0A1C7I950"/>
<dbReference type="InterPro" id="IPR003034">
    <property type="entry name" value="SAP_dom"/>
</dbReference>
<dbReference type="STRING" id="1796616.A4V09_10350"/>
<dbReference type="Proteomes" id="UP000092574">
    <property type="component" value="Chromosome"/>
</dbReference>
<feature type="domain" description="SAP" evidence="1">
    <location>
        <begin position="23"/>
        <end position="57"/>
    </location>
</feature>